<organism evidence="2 3">
    <name type="scientific">Glaciihabitans tibetensis</name>
    <dbReference type="NCBI Taxonomy" id="1266600"/>
    <lineage>
        <taxon>Bacteria</taxon>
        <taxon>Bacillati</taxon>
        <taxon>Actinomycetota</taxon>
        <taxon>Actinomycetes</taxon>
        <taxon>Micrococcales</taxon>
        <taxon>Microbacteriaceae</taxon>
        <taxon>Glaciihabitans</taxon>
    </lineage>
</organism>
<gene>
    <name evidence="2" type="ORF">B0I08_101266</name>
</gene>
<sequence>MFFFAHYPHRSPVILIDQPIWPAHNTLWAHLVSDRSLDELHTFASAAGLPGRSFDHDHYDVPQEKWSSLVASGAEPVTVRQLVERLRDSGLRVKQKDKRSH</sequence>
<dbReference type="AlphaFoldDB" id="A0A2T0VIT2"/>
<dbReference type="Pfam" id="PF13223">
    <property type="entry name" value="DUF4031"/>
    <property type="match status" value="1"/>
</dbReference>
<keyword evidence="3" id="KW-1185">Reference proteome</keyword>
<evidence type="ECO:0000313" key="3">
    <source>
        <dbReference type="Proteomes" id="UP000237983"/>
    </source>
</evidence>
<proteinExistence type="predicted"/>
<protein>
    <submittedName>
        <fullName evidence="2">Uncharacterized protein DUF4031</fullName>
    </submittedName>
</protein>
<name>A0A2T0VIT2_9MICO</name>
<dbReference type="Proteomes" id="UP000237983">
    <property type="component" value="Unassembled WGS sequence"/>
</dbReference>
<comment type="caution">
    <text evidence="2">The sequence shown here is derived from an EMBL/GenBank/DDBJ whole genome shotgun (WGS) entry which is preliminary data.</text>
</comment>
<accession>A0A2T0VIT2</accession>
<dbReference type="EMBL" id="PVTL01000001">
    <property type="protein sequence ID" value="PRY70139.1"/>
    <property type="molecule type" value="Genomic_DNA"/>
</dbReference>
<dbReference type="InterPro" id="IPR025109">
    <property type="entry name" value="DUF4031"/>
</dbReference>
<dbReference type="RefSeq" id="WP_245884435.1">
    <property type="nucleotide sequence ID" value="NZ_PVTL01000001.1"/>
</dbReference>
<evidence type="ECO:0000259" key="1">
    <source>
        <dbReference type="Pfam" id="PF13223"/>
    </source>
</evidence>
<reference evidence="2 3" key="1">
    <citation type="submission" date="2018-03" db="EMBL/GenBank/DDBJ databases">
        <title>Genomic Encyclopedia of Type Strains, Phase III (KMG-III): the genomes of soil and plant-associated and newly described type strains.</title>
        <authorList>
            <person name="Whitman W."/>
        </authorList>
    </citation>
    <scope>NUCLEOTIDE SEQUENCE [LARGE SCALE GENOMIC DNA]</scope>
    <source>
        <strain evidence="2 3">CGMCC 1.12484</strain>
    </source>
</reference>
<evidence type="ECO:0000313" key="2">
    <source>
        <dbReference type="EMBL" id="PRY70139.1"/>
    </source>
</evidence>
<feature type="domain" description="DUF4031" evidence="1">
    <location>
        <begin position="14"/>
        <end position="88"/>
    </location>
</feature>